<gene>
    <name evidence="1" type="ordered locus">G5S_0535</name>
</gene>
<sequence length="38" mass="4426">MIPENIVPHKIRRNRNLIKSISVSSKNTENDLKKILLL</sequence>
<evidence type="ECO:0000313" key="1">
    <source>
        <dbReference type="EMBL" id="AEB41511.1"/>
    </source>
</evidence>
<reference evidence="1 2" key="1">
    <citation type="journal article" date="2011" name="J. Bacteriol.">
        <title>Genome sequence of the obligate intracellular animal pathogen Chlamydia pecorum E58.</title>
        <authorList>
            <person name="Mojica S."/>
            <person name="Huot Creasy H."/>
            <person name="Daugherty S."/>
            <person name="Read T.D."/>
            <person name="Kim T."/>
            <person name="Kaltenboeck B."/>
            <person name="Bavoil P."/>
            <person name="Myers G.S."/>
        </authorList>
    </citation>
    <scope>NUCLEOTIDE SEQUENCE [LARGE SCALE GENOMIC DNA]</scope>
    <source>
        <strain evidence="1 2">E58</strain>
    </source>
</reference>
<dbReference type="Proteomes" id="UP000008305">
    <property type="component" value="Chromosome"/>
</dbReference>
<organism evidence="1 2">
    <name type="scientific">Chlamydia pecorum (strain ATCC VR-628 / DSM 29919 / E58)</name>
    <name type="common">Chlamydophila pecorum</name>
    <dbReference type="NCBI Taxonomy" id="331635"/>
    <lineage>
        <taxon>Bacteria</taxon>
        <taxon>Pseudomonadati</taxon>
        <taxon>Chlamydiota</taxon>
        <taxon>Chlamydiia</taxon>
        <taxon>Chlamydiales</taxon>
        <taxon>Chlamydiaceae</taxon>
        <taxon>Chlamydia/Chlamydophila group</taxon>
        <taxon>Chlamydia</taxon>
    </lineage>
</organism>
<dbReference type="EMBL" id="CP002608">
    <property type="protein sequence ID" value="AEB41511.1"/>
    <property type="molecule type" value="Genomic_DNA"/>
</dbReference>
<accession>A0AA34RD57</accession>
<evidence type="ECO:0000313" key="2">
    <source>
        <dbReference type="Proteomes" id="UP000008305"/>
    </source>
</evidence>
<dbReference type="KEGG" id="cpm:G5S_0535"/>
<keyword evidence="2" id="KW-1185">Reference proteome</keyword>
<dbReference type="AlphaFoldDB" id="A0AA34RD57"/>
<name>A0AA34RD57_CHLPE</name>
<protein>
    <submittedName>
        <fullName evidence="1">Uncharacterized protein</fullName>
    </submittedName>
</protein>
<proteinExistence type="predicted"/>